<keyword evidence="5" id="KW-1185">Reference proteome</keyword>
<name>A0A226MJ38_CALSU</name>
<keyword evidence="1" id="KW-0863">Zinc-finger</keyword>
<dbReference type="InterPro" id="IPR051061">
    <property type="entry name" value="Zinc_finger_trans_reg"/>
</dbReference>
<feature type="region of interest" description="Disordered" evidence="2">
    <location>
        <begin position="1"/>
        <end position="31"/>
    </location>
</feature>
<feature type="compositionally biased region" description="Low complexity" evidence="2">
    <location>
        <begin position="1"/>
        <end position="28"/>
    </location>
</feature>
<feature type="domain" description="C2H2-type" evidence="3">
    <location>
        <begin position="38"/>
        <end position="67"/>
    </location>
</feature>
<evidence type="ECO:0000256" key="1">
    <source>
        <dbReference type="PROSITE-ProRule" id="PRU00042"/>
    </source>
</evidence>
<dbReference type="PANTHER" id="PTHR46179:SF26">
    <property type="entry name" value="ZINC FINGER PROTEIN 423 HOMOLOG"/>
    <property type="match status" value="1"/>
</dbReference>
<feature type="domain" description="C2H2-type" evidence="3">
    <location>
        <begin position="64"/>
        <end position="93"/>
    </location>
</feature>
<evidence type="ECO:0000259" key="3">
    <source>
        <dbReference type="PROSITE" id="PS50157"/>
    </source>
</evidence>
<evidence type="ECO:0000313" key="5">
    <source>
        <dbReference type="Proteomes" id="UP000198323"/>
    </source>
</evidence>
<proteinExistence type="predicted"/>
<dbReference type="EMBL" id="MCFN01000770">
    <property type="protein sequence ID" value="OXB55302.1"/>
    <property type="molecule type" value="Genomic_DNA"/>
</dbReference>
<dbReference type="GO" id="GO:0005634">
    <property type="term" value="C:nucleus"/>
    <property type="evidence" value="ECO:0007669"/>
    <property type="project" value="TreeGrafter"/>
</dbReference>
<organism evidence="4 5">
    <name type="scientific">Callipepla squamata</name>
    <name type="common">Scaled quail</name>
    <dbReference type="NCBI Taxonomy" id="9009"/>
    <lineage>
        <taxon>Eukaryota</taxon>
        <taxon>Metazoa</taxon>
        <taxon>Chordata</taxon>
        <taxon>Craniata</taxon>
        <taxon>Vertebrata</taxon>
        <taxon>Euteleostomi</taxon>
        <taxon>Archelosauria</taxon>
        <taxon>Archosauria</taxon>
        <taxon>Dinosauria</taxon>
        <taxon>Saurischia</taxon>
        <taxon>Theropoda</taxon>
        <taxon>Coelurosauria</taxon>
        <taxon>Aves</taxon>
        <taxon>Neognathae</taxon>
        <taxon>Galloanserae</taxon>
        <taxon>Galliformes</taxon>
        <taxon>Odontophoridae</taxon>
        <taxon>Callipepla</taxon>
    </lineage>
</organism>
<dbReference type="InterPro" id="IPR013087">
    <property type="entry name" value="Znf_C2H2_type"/>
</dbReference>
<dbReference type="OrthoDB" id="2687452at2759"/>
<dbReference type="InterPro" id="IPR036236">
    <property type="entry name" value="Znf_C2H2_sf"/>
</dbReference>
<keyword evidence="1" id="KW-0479">Metal-binding</keyword>
<dbReference type="PANTHER" id="PTHR46179">
    <property type="entry name" value="ZINC FINGER PROTEIN"/>
    <property type="match status" value="1"/>
</dbReference>
<dbReference type="GO" id="GO:0008270">
    <property type="term" value="F:zinc ion binding"/>
    <property type="evidence" value="ECO:0007669"/>
    <property type="project" value="UniProtKB-KW"/>
</dbReference>
<dbReference type="Proteomes" id="UP000198323">
    <property type="component" value="Unassembled WGS sequence"/>
</dbReference>
<dbReference type="SUPFAM" id="SSF57667">
    <property type="entry name" value="beta-beta-alpha zinc fingers"/>
    <property type="match status" value="2"/>
</dbReference>
<dbReference type="SMART" id="SM00355">
    <property type="entry name" value="ZnF_C2H2"/>
    <property type="match status" value="2"/>
</dbReference>
<dbReference type="Gene3D" id="3.30.160.60">
    <property type="entry name" value="Classic Zinc Finger"/>
    <property type="match status" value="2"/>
</dbReference>
<gene>
    <name evidence="4" type="ORF">ASZ78_011291</name>
</gene>
<dbReference type="PROSITE" id="PS00028">
    <property type="entry name" value="ZINC_FINGER_C2H2_1"/>
    <property type="match status" value="2"/>
</dbReference>
<reference evidence="4 5" key="1">
    <citation type="submission" date="2016-07" db="EMBL/GenBank/DDBJ databases">
        <title>Disparate Historic Effective Population Sizes Predicted by Modern Levels of Genome Diversity for the Scaled Quail (Callipepla squamata) and the Northern Bobwhite (Colinus virginianus): Inferences from First and Second Generation Draft Genome Assemblies for Sympatric New World Quail.</title>
        <authorList>
            <person name="Oldeschulte D.L."/>
            <person name="Halley Y.A."/>
            <person name="Bhattarai E.K."/>
            <person name="Brashear W.A."/>
            <person name="Hill J."/>
            <person name="Metz R.P."/>
            <person name="Johnson C.D."/>
            <person name="Rollins D."/>
            <person name="Peterson M.J."/>
            <person name="Bickhart D.M."/>
            <person name="Decker J.E."/>
            <person name="Seabury C.M."/>
        </authorList>
    </citation>
    <scope>NUCLEOTIDE SEQUENCE [LARGE SCALE GENOMIC DNA]</scope>
    <source>
        <strain evidence="4 5">Texas</strain>
        <tissue evidence="4">Leg muscle</tissue>
    </source>
</reference>
<accession>A0A226MJ38</accession>
<sequence length="95" mass="9867">MAVEGAAGSEPAPAGSGVGSAPDPASGSVRSAPSARSFICSFPGCDAAFSKGWRLDAHLCRHTGTCDFEGCGKAFKKHHQLKVHLCQHTSEPPFR</sequence>
<dbReference type="GO" id="GO:0006357">
    <property type="term" value="P:regulation of transcription by RNA polymerase II"/>
    <property type="evidence" value="ECO:0007669"/>
    <property type="project" value="TreeGrafter"/>
</dbReference>
<evidence type="ECO:0000256" key="2">
    <source>
        <dbReference type="SAM" id="MobiDB-lite"/>
    </source>
</evidence>
<dbReference type="AlphaFoldDB" id="A0A226MJ38"/>
<dbReference type="PROSITE" id="PS50157">
    <property type="entry name" value="ZINC_FINGER_C2H2_2"/>
    <property type="match status" value="2"/>
</dbReference>
<keyword evidence="1" id="KW-0862">Zinc</keyword>
<protein>
    <recommendedName>
        <fullName evidence="3">C2H2-type domain-containing protein</fullName>
    </recommendedName>
</protein>
<evidence type="ECO:0000313" key="4">
    <source>
        <dbReference type="EMBL" id="OXB55302.1"/>
    </source>
</evidence>
<dbReference type="STRING" id="9009.A0A226MJ38"/>
<comment type="caution">
    <text evidence="4">The sequence shown here is derived from an EMBL/GenBank/DDBJ whole genome shotgun (WGS) entry which is preliminary data.</text>
</comment>